<comment type="caution">
    <text evidence="2">The sequence shown here is derived from an EMBL/GenBank/DDBJ whole genome shotgun (WGS) entry which is preliminary data.</text>
</comment>
<proteinExistence type="predicted"/>
<reference evidence="2 3" key="1">
    <citation type="submission" date="2023-02" db="EMBL/GenBank/DDBJ databases">
        <title>LHISI_Scaffold_Assembly.</title>
        <authorList>
            <person name="Stuart O.P."/>
            <person name="Cleave R."/>
            <person name="Magrath M.J.L."/>
            <person name="Mikheyev A.S."/>
        </authorList>
    </citation>
    <scope>NUCLEOTIDE SEQUENCE [LARGE SCALE GENOMIC DNA]</scope>
    <source>
        <strain evidence="2">Daus_M_001</strain>
        <tissue evidence="2">Leg muscle</tissue>
    </source>
</reference>
<evidence type="ECO:0000313" key="3">
    <source>
        <dbReference type="Proteomes" id="UP001159363"/>
    </source>
</evidence>
<feature type="region of interest" description="Disordered" evidence="1">
    <location>
        <begin position="51"/>
        <end position="76"/>
    </location>
</feature>
<evidence type="ECO:0000313" key="2">
    <source>
        <dbReference type="EMBL" id="KAJ8867614.1"/>
    </source>
</evidence>
<dbReference type="EMBL" id="JARBHB010000015">
    <property type="protein sequence ID" value="KAJ8867614.1"/>
    <property type="molecule type" value="Genomic_DNA"/>
</dbReference>
<evidence type="ECO:0000256" key="1">
    <source>
        <dbReference type="SAM" id="MobiDB-lite"/>
    </source>
</evidence>
<accession>A0ABQ9G997</accession>
<organism evidence="2 3">
    <name type="scientific">Dryococelus australis</name>
    <dbReference type="NCBI Taxonomy" id="614101"/>
    <lineage>
        <taxon>Eukaryota</taxon>
        <taxon>Metazoa</taxon>
        <taxon>Ecdysozoa</taxon>
        <taxon>Arthropoda</taxon>
        <taxon>Hexapoda</taxon>
        <taxon>Insecta</taxon>
        <taxon>Pterygota</taxon>
        <taxon>Neoptera</taxon>
        <taxon>Polyneoptera</taxon>
        <taxon>Phasmatodea</taxon>
        <taxon>Verophasmatodea</taxon>
        <taxon>Anareolatae</taxon>
        <taxon>Phasmatidae</taxon>
        <taxon>Eurycanthinae</taxon>
        <taxon>Dryococelus</taxon>
    </lineage>
</organism>
<protein>
    <submittedName>
        <fullName evidence="2">Uncharacterized protein</fullName>
    </submittedName>
</protein>
<sequence length="308" mass="33796">MAPGIVILEVTWVYSVKTPQCWQHFIIQNVTIGLCVHATTDKHQRSYAEVQNTPTSGVVRHDSHLRKSGSDPAGDRTRFALTEGEQSNHSIKRRGAPVGAEFHSLVRRETKAWVSRRGNSMSWMILRLERNGAGSLRVRGRGHSTVGCHGGPAERLVSCVRARRRLVARADSWESRSGGRPKGYPSGSCLGRDVCPPEQCAVSSHLLPTAAYVGDNLEEAGGTYLRYLQDTPRGPRRTAGYVAEAPRSSRRFTATPAPSPAEPESSRPPGLWDSSLKTLQHGSLRIARSEYGLTCVAGPRHHGEPRRV</sequence>
<gene>
    <name evidence="2" type="ORF">PR048_031417</name>
</gene>
<name>A0ABQ9G997_9NEOP</name>
<feature type="region of interest" description="Disordered" evidence="1">
    <location>
        <begin position="230"/>
        <end position="275"/>
    </location>
</feature>
<dbReference type="Proteomes" id="UP001159363">
    <property type="component" value="Chromosome 14"/>
</dbReference>
<keyword evidence="3" id="KW-1185">Reference proteome</keyword>